<dbReference type="AlphaFoldDB" id="A0A0V1GUN2"/>
<evidence type="ECO:0000256" key="1">
    <source>
        <dbReference type="SAM" id="MobiDB-lite"/>
    </source>
</evidence>
<feature type="region of interest" description="Disordered" evidence="1">
    <location>
        <begin position="233"/>
        <end position="278"/>
    </location>
</feature>
<feature type="region of interest" description="Disordered" evidence="1">
    <location>
        <begin position="32"/>
        <end position="55"/>
    </location>
</feature>
<dbReference type="Proteomes" id="UP000055024">
    <property type="component" value="Unassembled WGS sequence"/>
</dbReference>
<reference evidence="2 3" key="1">
    <citation type="submission" date="2015-01" db="EMBL/GenBank/DDBJ databases">
        <title>Evolution of Trichinella species and genotypes.</title>
        <authorList>
            <person name="Korhonen P.K."/>
            <person name="Edoardo P."/>
            <person name="Giuseppe L.R."/>
            <person name="Gasser R.B."/>
        </authorList>
    </citation>
    <scope>NUCLEOTIDE SEQUENCE [LARGE SCALE GENOMIC DNA]</scope>
    <source>
        <strain evidence="2">ISS1029</strain>
    </source>
</reference>
<protein>
    <submittedName>
        <fullName evidence="2">Uncharacterized protein</fullName>
    </submittedName>
</protein>
<accession>A0A0V1GUN2</accession>
<feature type="compositionally biased region" description="Basic and acidic residues" evidence="1">
    <location>
        <begin position="249"/>
        <end position="264"/>
    </location>
</feature>
<gene>
    <name evidence="2" type="ORF">T11_1617</name>
</gene>
<evidence type="ECO:0000313" key="2">
    <source>
        <dbReference type="EMBL" id="KRZ02038.1"/>
    </source>
</evidence>
<comment type="caution">
    <text evidence="2">The sequence shown here is derived from an EMBL/GenBank/DDBJ whole genome shotgun (WGS) entry which is preliminary data.</text>
</comment>
<keyword evidence="3" id="KW-1185">Reference proteome</keyword>
<sequence>MGGKPGIFLHQSSAFPQTSSAPPRPWLRRLPQGRTLGPKFPKFSATSRQRSLRSSSREMLPCLSVTDHTSTTSDRSFNWSCCKTASKCGQSWSRRLVAGFSCRTEGWQVLIRAALTLGGQTLSQVPEKSTFLSHRSVLGLPPTVTRQTFSYGLVRPRASASIEETANDHVVSVLAALKLSGSSTAESRPDSHDPPDYLHWGSNATTAEELEPELHEPCSRRMVSTCSRLHLSSPAPPCCHSSNGKSPHPRPDPSLRSRPNERIEGQPPSILIEGCSAS</sequence>
<feature type="compositionally biased region" description="Low complexity" evidence="1">
    <location>
        <begin position="44"/>
        <end position="54"/>
    </location>
</feature>
<dbReference type="EMBL" id="JYDP01000247">
    <property type="protein sequence ID" value="KRZ02038.1"/>
    <property type="molecule type" value="Genomic_DNA"/>
</dbReference>
<evidence type="ECO:0000313" key="3">
    <source>
        <dbReference type="Proteomes" id="UP000055024"/>
    </source>
</evidence>
<name>A0A0V1GUN2_9BILA</name>
<proteinExistence type="predicted"/>
<organism evidence="2 3">
    <name type="scientific">Trichinella zimbabwensis</name>
    <dbReference type="NCBI Taxonomy" id="268475"/>
    <lineage>
        <taxon>Eukaryota</taxon>
        <taxon>Metazoa</taxon>
        <taxon>Ecdysozoa</taxon>
        <taxon>Nematoda</taxon>
        <taxon>Enoplea</taxon>
        <taxon>Dorylaimia</taxon>
        <taxon>Trichinellida</taxon>
        <taxon>Trichinellidae</taxon>
        <taxon>Trichinella</taxon>
    </lineage>
</organism>